<dbReference type="AlphaFoldDB" id="A0A8C8GKU5"/>
<evidence type="ECO:0000256" key="3">
    <source>
        <dbReference type="ARBA" id="ARBA00007317"/>
    </source>
</evidence>
<dbReference type="SUPFAM" id="SSF47005">
    <property type="entry name" value="Peripheral subunit-binding domain of 2-oxo acid dehydrogenase complex"/>
    <property type="match status" value="1"/>
</dbReference>
<evidence type="ECO:0000256" key="11">
    <source>
        <dbReference type="ARBA" id="ARBA00051775"/>
    </source>
</evidence>
<dbReference type="PROSITE" id="PS51826">
    <property type="entry name" value="PSBD"/>
    <property type="match status" value="1"/>
</dbReference>
<proteinExistence type="inferred from homology"/>
<dbReference type="InterPro" id="IPR003016">
    <property type="entry name" value="2-oxoA_DH_lipoyl-BS"/>
</dbReference>
<comment type="subcellular location">
    <subcellularLocation>
        <location evidence="2">Mitochondrion matrix</location>
    </subcellularLocation>
</comment>
<dbReference type="EC" id="2.3.1.-" evidence="13"/>
<protein>
    <recommendedName>
        <fullName evidence="13">Dihydrolipoamide acetyltransferase component of pyruvate dehydrogenase complex</fullName>
        <ecNumber evidence="13">2.3.1.-</ecNumber>
    </recommendedName>
</protein>
<feature type="compositionally biased region" description="Low complexity" evidence="14">
    <location>
        <begin position="241"/>
        <end position="255"/>
    </location>
</feature>
<dbReference type="InterPro" id="IPR023213">
    <property type="entry name" value="CAT-like_dom_sf"/>
</dbReference>
<dbReference type="SUPFAM" id="SSF52777">
    <property type="entry name" value="CoA-dependent acyltransferases"/>
    <property type="match status" value="1"/>
</dbReference>
<evidence type="ECO:0000256" key="7">
    <source>
        <dbReference type="ARBA" id="ARBA00022946"/>
    </source>
</evidence>
<dbReference type="InterPro" id="IPR004167">
    <property type="entry name" value="PSBD"/>
</dbReference>
<evidence type="ECO:0000259" key="15">
    <source>
        <dbReference type="PROSITE" id="PS50968"/>
    </source>
</evidence>
<dbReference type="PANTHER" id="PTHR43178:SF5">
    <property type="entry name" value="LIPOAMIDE ACYLTRANSFERASE COMPONENT OF BRANCHED-CHAIN ALPHA-KETO ACID DEHYDROGENASE COMPLEX, MITOCHONDRIAL"/>
    <property type="match status" value="1"/>
</dbReference>
<feature type="domain" description="Peripheral subunit-binding (PSBD)" evidence="16">
    <location>
        <begin position="180"/>
        <end position="217"/>
    </location>
</feature>
<dbReference type="SUPFAM" id="SSF51230">
    <property type="entry name" value="Single hybrid motif"/>
    <property type="match status" value="1"/>
</dbReference>
<keyword evidence="18" id="KW-1185">Reference proteome</keyword>
<evidence type="ECO:0000256" key="2">
    <source>
        <dbReference type="ARBA" id="ARBA00004305"/>
    </source>
</evidence>
<keyword evidence="7" id="KW-0809">Transit peptide</keyword>
<evidence type="ECO:0000256" key="8">
    <source>
        <dbReference type="ARBA" id="ARBA00022990"/>
    </source>
</evidence>
<comment type="cofactor">
    <cofactor evidence="1 13">
        <name>(R)-lipoate</name>
        <dbReference type="ChEBI" id="CHEBI:83088"/>
    </cofactor>
</comment>
<accession>A0A8C8GKU5</accession>
<dbReference type="PROSITE" id="PS50968">
    <property type="entry name" value="BIOTINYL_LIPOYL"/>
    <property type="match status" value="1"/>
</dbReference>
<sequence>MAAVTRGSFTFMRRLLLAHRYKRCCSRVQTGQPDYTRHPHTVFIPQLCSSRFFHTSYVTSGPILPFKLSDIGEGIMEVTVKEWYVKEGDKVSQFDSICEVQSDKASVTITSRYDGVIKKLYYEVDATALVGTPLVDIETEPGPVTLVNLSEVVHEEDVVETPAMSNDEHTHQEIKGHKTQATPAVRRLAMENNIKLSEVVGTGRDGRILKEDILNFLAKQTGAILPPTPFHEIQPPPPAASAPSSASMPKMKPTPSVQLPVVSRPVFTGKDSTEPLKGFHKAMVKTMTAALKIPHFGYKDEVDLTRLVQLRKELKGLSEARGVKLSYMPFFIKAASLGLLHFPILNASVDESVQNITYKASHNIGLAMDTSQGLLVPNVKNVQLLSVFEIAVELNRMQTLGATGQLGKADLTGGTFTLSNIGSIGGTYAKPVILPPEVAIGALGKIQVLPRFNSRDEVVKAHVMNVSWSADHRIIDGATMARFSNLWRDYLENPASMVLDLK</sequence>
<organism evidence="17 18">
    <name type="scientific">Oncorhynchus tshawytscha</name>
    <name type="common">Chinook salmon</name>
    <name type="synonym">Salmo tshawytscha</name>
    <dbReference type="NCBI Taxonomy" id="74940"/>
    <lineage>
        <taxon>Eukaryota</taxon>
        <taxon>Metazoa</taxon>
        <taxon>Chordata</taxon>
        <taxon>Craniata</taxon>
        <taxon>Vertebrata</taxon>
        <taxon>Euteleostomi</taxon>
        <taxon>Actinopterygii</taxon>
        <taxon>Neopterygii</taxon>
        <taxon>Teleostei</taxon>
        <taxon>Protacanthopterygii</taxon>
        <taxon>Salmoniformes</taxon>
        <taxon>Salmonidae</taxon>
        <taxon>Salmoninae</taxon>
        <taxon>Oncorhynchus</taxon>
    </lineage>
</organism>
<keyword evidence="9" id="KW-0496">Mitochondrion</keyword>
<dbReference type="Gene3D" id="4.10.320.10">
    <property type="entry name" value="E3-binding domain"/>
    <property type="match status" value="1"/>
</dbReference>
<evidence type="ECO:0000313" key="17">
    <source>
        <dbReference type="Ensembl" id="ENSOTSP00005050837.2"/>
    </source>
</evidence>
<dbReference type="InterPro" id="IPR011053">
    <property type="entry name" value="Single_hybrid_motif"/>
</dbReference>
<dbReference type="FunFam" id="4.10.320.10:FF:000002">
    <property type="entry name" value="Dihydrolipoamide acetyltransferase component of pyruvate dehydrogenase complex"/>
    <property type="match status" value="1"/>
</dbReference>
<evidence type="ECO:0000256" key="5">
    <source>
        <dbReference type="ARBA" id="ARBA00022679"/>
    </source>
</evidence>
<gene>
    <name evidence="17" type="primary">DBT</name>
</gene>
<comment type="similarity">
    <text evidence="3 13">Belongs to the 2-oxoacid dehydrogenase family.</text>
</comment>
<dbReference type="Gene3D" id="3.30.559.10">
    <property type="entry name" value="Chloramphenicol acetyltransferase-like domain"/>
    <property type="match status" value="1"/>
</dbReference>
<dbReference type="FunFam" id="3.30.559.10:FF:000009">
    <property type="entry name" value="Dihydrolipoamide acetyltransferase component of pyruvate dehydrogenase complex"/>
    <property type="match status" value="1"/>
</dbReference>
<evidence type="ECO:0000256" key="12">
    <source>
        <dbReference type="ARBA" id="ARBA00059178"/>
    </source>
</evidence>
<dbReference type="Pfam" id="PF00198">
    <property type="entry name" value="2-oxoacid_dh"/>
    <property type="match status" value="1"/>
</dbReference>
<feature type="compositionally biased region" description="Pro residues" evidence="14">
    <location>
        <begin position="231"/>
        <end position="240"/>
    </location>
</feature>
<dbReference type="Ensembl" id="ENSOTST00005055336.2">
    <property type="protein sequence ID" value="ENSOTSP00005050837.2"/>
    <property type="gene ID" value="ENSOTSG00005023835.2"/>
</dbReference>
<feature type="region of interest" description="Disordered" evidence="14">
    <location>
        <begin position="231"/>
        <end position="255"/>
    </location>
</feature>
<dbReference type="Gene3D" id="2.40.50.100">
    <property type="match status" value="1"/>
</dbReference>
<dbReference type="PANTHER" id="PTHR43178">
    <property type="entry name" value="DIHYDROLIPOAMIDE ACETYLTRANSFERASE COMPONENT OF PYRUVATE DEHYDROGENASE COMPLEX"/>
    <property type="match status" value="1"/>
</dbReference>
<evidence type="ECO:0000256" key="13">
    <source>
        <dbReference type="RuleBase" id="RU003423"/>
    </source>
</evidence>
<evidence type="ECO:0000259" key="16">
    <source>
        <dbReference type="PROSITE" id="PS51826"/>
    </source>
</evidence>
<dbReference type="CDD" id="cd06849">
    <property type="entry name" value="lipoyl_domain"/>
    <property type="match status" value="1"/>
</dbReference>
<evidence type="ECO:0000256" key="10">
    <source>
        <dbReference type="ARBA" id="ARBA00023315"/>
    </source>
</evidence>
<dbReference type="InterPro" id="IPR050743">
    <property type="entry name" value="2-oxoacid_DH_E2_comp"/>
</dbReference>
<comment type="function">
    <text evidence="12">The branched-chain alpha-keto dehydrogenase complex catalyzes the overall conversion of alpha-keto acids to acyl-CoA and CO(2). It contains multiple copies of three enzymatic components: branched-chain alpha-keto acid decarboxylase (E1), lipoamide acyltransferase (E2) and lipoamide dehydrogenase (E3). Within this complex, the catalytic function of this enzyme is to accept, and to transfer to coenzyme A, acyl groups that are generated by the branched-chain alpha-keto acid decarboxylase component.</text>
</comment>
<comment type="catalytic activity">
    <reaction evidence="11">
        <text>N(6)-[(R)-dihydrolipoyl]-L-lysyl-[protein] + 2-methylpropanoyl-CoA = N(6)-[(R)-S(8)-2-methylpropanoyldihydrolipoyl]-L-lysyl-[protein] + CoA</text>
        <dbReference type="Rhea" id="RHEA:18865"/>
        <dbReference type="Rhea" id="RHEA-COMP:10475"/>
        <dbReference type="Rhea" id="RHEA-COMP:10497"/>
        <dbReference type="ChEBI" id="CHEBI:57287"/>
        <dbReference type="ChEBI" id="CHEBI:57338"/>
        <dbReference type="ChEBI" id="CHEBI:83100"/>
        <dbReference type="ChEBI" id="CHEBI:83142"/>
        <dbReference type="EC" id="2.3.1.168"/>
    </reaction>
    <physiologicalReaction direction="left-to-right" evidence="11">
        <dbReference type="Rhea" id="RHEA:18866"/>
    </physiologicalReaction>
</comment>
<reference evidence="17" key="1">
    <citation type="submission" date="2025-08" db="UniProtKB">
        <authorList>
            <consortium name="Ensembl"/>
        </authorList>
    </citation>
    <scope>IDENTIFICATION</scope>
</reference>
<keyword evidence="4" id="KW-0597">Phosphoprotein</keyword>
<keyword evidence="10 13" id="KW-0012">Acyltransferase</keyword>
<dbReference type="FunFam" id="2.40.50.100:FF:000013">
    <property type="entry name" value="Dihydrolipoamide acetyltransferase component of pyruvate dehydrogenase complex"/>
    <property type="match status" value="1"/>
</dbReference>
<dbReference type="GeneTree" id="ENSGT00940000156750"/>
<evidence type="ECO:0000256" key="9">
    <source>
        <dbReference type="ARBA" id="ARBA00023128"/>
    </source>
</evidence>
<evidence type="ECO:0000256" key="14">
    <source>
        <dbReference type="SAM" id="MobiDB-lite"/>
    </source>
</evidence>
<dbReference type="GO" id="GO:0005759">
    <property type="term" value="C:mitochondrial matrix"/>
    <property type="evidence" value="ECO:0007669"/>
    <property type="project" value="UniProtKB-SubCell"/>
</dbReference>
<name>A0A8C8GKU5_ONCTS</name>
<evidence type="ECO:0000256" key="6">
    <source>
        <dbReference type="ARBA" id="ARBA00022823"/>
    </source>
</evidence>
<evidence type="ECO:0000256" key="4">
    <source>
        <dbReference type="ARBA" id="ARBA00022553"/>
    </source>
</evidence>
<evidence type="ECO:0000256" key="1">
    <source>
        <dbReference type="ARBA" id="ARBA00001938"/>
    </source>
</evidence>
<dbReference type="GO" id="GO:0016407">
    <property type="term" value="F:acetyltransferase activity"/>
    <property type="evidence" value="ECO:0007669"/>
    <property type="project" value="TreeGrafter"/>
</dbReference>
<evidence type="ECO:0000313" key="18">
    <source>
        <dbReference type="Proteomes" id="UP000694402"/>
    </source>
</evidence>
<keyword evidence="5 13" id="KW-0808">Transferase</keyword>
<reference evidence="17" key="2">
    <citation type="submission" date="2025-09" db="UniProtKB">
        <authorList>
            <consortium name="Ensembl"/>
        </authorList>
    </citation>
    <scope>IDENTIFICATION</scope>
</reference>
<feature type="domain" description="Lipoyl-binding" evidence="15">
    <location>
        <begin position="63"/>
        <end position="138"/>
    </location>
</feature>
<dbReference type="GO" id="GO:0043754">
    <property type="term" value="F:dihydrolipoamide branched chain acyltransferase activity"/>
    <property type="evidence" value="ECO:0007669"/>
    <property type="project" value="UniProtKB-EC"/>
</dbReference>
<dbReference type="InterPro" id="IPR001078">
    <property type="entry name" value="2-oxoacid_DH_actylTfrase"/>
</dbReference>
<dbReference type="Pfam" id="PF00364">
    <property type="entry name" value="Biotin_lipoyl"/>
    <property type="match status" value="1"/>
</dbReference>
<dbReference type="PROSITE" id="PS00189">
    <property type="entry name" value="LIPOYL"/>
    <property type="match status" value="1"/>
</dbReference>
<dbReference type="Proteomes" id="UP000694402">
    <property type="component" value="Unassembled WGS sequence"/>
</dbReference>
<dbReference type="InterPro" id="IPR000089">
    <property type="entry name" value="Biotin_lipoyl"/>
</dbReference>
<dbReference type="InterPro" id="IPR036625">
    <property type="entry name" value="E3-bd_dom_sf"/>
</dbReference>
<dbReference type="Pfam" id="PF02817">
    <property type="entry name" value="E3_binding"/>
    <property type="match status" value="1"/>
</dbReference>
<keyword evidence="8" id="KW-0007">Acetylation</keyword>
<keyword evidence="6 13" id="KW-0450">Lipoyl</keyword>
<dbReference type="GO" id="GO:0005829">
    <property type="term" value="C:cytosol"/>
    <property type="evidence" value="ECO:0007669"/>
    <property type="project" value="UniProtKB-ARBA"/>
</dbReference>
<dbReference type="GO" id="GO:0031405">
    <property type="term" value="F:lipoic acid binding"/>
    <property type="evidence" value="ECO:0007669"/>
    <property type="project" value="TreeGrafter"/>
</dbReference>